<comment type="caution">
    <text evidence="8">The sequence shown here is derived from an EMBL/GenBank/DDBJ whole genome shotgun (WGS) entry which is preliminary data.</text>
</comment>
<reference evidence="8 9" key="1">
    <citation type="submission" date="2020-08" db="EMBL/GenBank/DDBJ databases">
        <title>Genomic Encyclopedia of Type Strains, Phase IV (KMG-IV): sequencing the most valuable type-strain genomes for metagenomic binning, comparative biology and taxonomic classification.</title>
        <authorList>
            <person name="Goeker M."/>
        </authorList>
    </citation>
    <scope>NUCLEOTIDE SEQUENCE [LARGE SCALE GENOMIC DNA]</scope>
    <source>
        <strain evidence="8 9">DSM 19612</strain>
    </source>
</reference>
<dbReference type="Pfam" id="PF01451">
    <property type="entry name" value="LMWPc"/>
    <property type="match status" value="1"/>
</dbReference>
<keyword evidence="3 8" id="KW-0378">Hydrolase</keyword>
<feature type="active site" description="Proton donor" evidence="6">
    <location>
        <position position="129"/>
    </location>
</feature>
<sequence>MNNRKVKVLFVCLGNICRSPMAEAVFRDLIQKEGLENKFEVDSAGIGDWHIGQAPHQGTQEVLKGKSIMFEGMKARQVKESDWDEFAYIVAMDAQNRKDLMAIRKPHENIEIKLLMDYVPNSKEKNVPDPYFTGNFDYTYELIKEGCTHLLQAIKKKWKL</sequence>
<dbReference type="Proteomes" id="UP000581688">
    <property type="component" value="Unassembled WGS sequence"/>
</dbReference>
<evidence type="ECO:0000256" key="6">
    <source>
        <dbReference type="PIRSR" id="PIRSR617867-1"/>
    </source>
</evidence>
<dbReference type="CDD" id="cd16343">
    <property type="entry name" value="LMWPTP"/>
    <property type="match status" value="1"/>
</dbReference>
<evidence type="ECO:0000259" key="7">
    <source>
        <dbReference type="SMART" id="SM00226"/>
    </source>
</evidence>
<dbReference type="GO" id="GO:0004725">
    <property type="term" value="F:protein tyrosine phosphatase activity"/>
    <property type="evidence" value="ECO:0007669"/>
    <property type="project" value="UniProtKB-EC"/>
</dbReference>
<comment type="catalytic activity">
    <reaction evidence="5">
        <text>O-phospho-L-tyrosyl-[protein] + H2O = L-tyrosyl-[protein] + phosphate</text>
        <dbReference type="Rhea" id="RHEA:10684"/>
        <dbReference type="Rhea" id="RHEA-COMP:10136"/>
        <dbReference type="Rhea" id="RHEA-COMP:20101"/>
        <dbReference type="ChEBI" id="CHEBI:15377"/>
        <dbReference type="ChEBI" id="CHEBI:43474"/>
        <dbReference type="ChEBI" id="CHEBI:46858"/>
        <dbReference type="ChEBI" id="CHEBI:61978"/>
        <dbReference type="EC" id="3.1.3.48"/>
    </reaction>
</comment>
<evidence type="ECO:0000256" key="4">
    <source>
        <dbReference type="ARBA" id="ARBA00022912"/>
    </source>
</evidence>
<organism evidence="8 9">
    <name type="scientific">Salirhabdus euzebyi</name>
    <dbReference type="NCBI Taxonomy" id="394506"/>
    <lineage>
        <taxon>Bacteria</taxon>
        <taxon>Bacillati</taxon>
        <taxon>Bacillota</taxon>
        <taxon>Bacilli</taxon>
        <taxon>Bacillales</taxon>
        <taxon>Bacillaceae</taxon>
        <taxon>Salirhabdus</taxon>
    </lineage>
</organism>
<dbReference type="PANTHER" id="PTHR11717:SF7">
    <property type="entry name" value="LOW MOLECULAR WEIGHT PHOSPHOTYROSINE PROTEIN PHOSPHATASE"/>
    <property type="match status" value="1"/>
</dbReference>
<evidence type="ECO:0000256" key="2">
    <source>
        <dbReference type="ARBA" id="ARBA00013064"/>
    </source>
</evidence>
<dbReference type="AlphaFoldDB" id="A0A841Q9K9"/>
<accession>A0A841Q9K9</accession>
<keyword evidence="4" id="KW-0904">Protein phosphatase</keyword>
<proteinExistence type="inferred from homology"/>
<evidence type="ECO:0000256" key="1">
    <source>
        <dbReference type="ARBA" id="ARBA00011063"/>
    </source>
</evidence>
<dbReference type="FunFam" id="3.40.50.2300:FF:000113">
    <property type="entry name" value="Low molecular weight protein-tyrosine-phosphatase"/>
    <property type="match status" value="1"/>
</dbReference>
<evidence type="ECO:0000313" key="9">
    <source>
        <dbReference type="Proteomes" id="UP000581688"/>
    </source>
</evidence>
<feature type="domain" description="Phosphotyrosine protein phosphatase I" evidence="7">
    <location>
        <begin position="6"/>
        <end position="153"/>
    </location>
</feature>
<name>A0A841Q9K9_9BACI</name>
<feature type="active site" evidence="6">
    <location>
        <position position="18"/>
    </location>
</feature>
<dbReference type="RefSeq" id="WP_174497935.1">
    <property type="nucleotide sequence ID" value="NZ_CADDWK010000023.1"/>
</dbReference>
<evidence type="ECO:0000256" key="3">
    <source>
        <dbReference type="ARBA" id="ARBA00022801"/>
    </source>
</evidence>
<gene>
    <name evidence="8" type="ORF">HNQ94_003879</name>
</gene>
<keyword evidence="9" id="KW-1185">Reference proteome</keyword>
<dbReference type="PRINTS" id="PR00719">
    <property type="entry name" value="LMWPTPASE"/>
</dbReference>
<dbReference type="InterPro" id="IPR017867">
    <property type="entry name" value="Tyr_phospatase_low_mol_wt"/>
</dbReference>
<feature type="active site" description="Nucleophile" evidence="6">
    <location>
        <position position="12"/>
    </location>
</feature>
<dbReference type="PANTHER" id="PTHR11717">
    <property type="entry name" value="LOW MOLECULAR WEIGHT PROTEIN TYROSINE PHOSPHATASE"/>
    <property type="match status" value="1"/>
</dbReference>
<dbReference type="InterPro" id="IPR023485">
    <property type="entry name" value="Ptyr_pPase"/>
</dbReference>
<dbReference type="InterPro" id="IPR036196">
    <property type="entry name" value="Ptyr_pPase_sf"/>
</dbReference>
<evidence type="ECO:0000313" key="8">
    <source>
        <dbReference type="EMBL" id="MBB6455379.1"/>
    </source>
</evidence>
<dbReference type="InterPro" id="IPR050438">
    <property type="entry name" value="LMW_PTPase"/>
</dbReference>
<dbReference type="EC" id="3.1.3.48" evidence="2"/>
<comment type="similarity">
    <text evidence="1">Belongs to the low molecular weight phosphotyrosine protein phosphatase family.</text>
</comment>
<dbReference type="SUPFAM" id="SSF52788">
    <property type="entry name" value="Phosphotyrosine protein phosphatases I"/>
    <property type="match status" value="1"/>
</dbReference>
<evidence type="ECO:0000256" key="5">
    <source>
        <dbReference type="ARBA" id="ARBA00051722"/>
    </source>
</evidence>
<dbReference type="EMBL" id="JACHGH010000020">
    <property type="protein sequence ID" value="MBB6455379.1"/>
    <property type="molecule type" value="Genomic_DNA"/>
</dbReference>
<dbReference type="Gene3D" id="3.40.50.2300">
    <property type="match status" value="1"/>
</dbReference>
<protein>
    <recommendedName>
        <fullName evidence="2">protein-tyrosine-phosphatase</fullName>
        <ecNumber evidence="2">3.1.3.48</ecNumber>
    </recommendedName>
</protein>
<dbReference type="SMART" id="SM00226">
    <property type="entry name" value="LMWPc"/>
    <property type="match status" value="1"/>
</dbReference>